<protein>
    <recommendedName>
        <fullName evidence="4">Fis family transcriptional regulator</fullName>
    </recommendedName>
</protein>
<dbReference type="PIRSF" id="PIRSF004923">
    <property type="entry name" value="RseC"/>
    <property type="match status" value="1"/>
</dbReference>
<name>A0ABY6Q7R2_9GAMM</name>
<keyword evidence="1" id="KW-0472">Membrane</keyword>
<keyword evidence="3" id="KW-1185">Reference proteome</keyword>
<dbReference type="EMBL" id="CP036501">
    <property type="protein sequence ID" value="UZP74707.1"/>
    <property type="molecule type" value="Genomic_DNA"/>
</dbReference>
<dbReference type="PANTHER" id="PTHR35867:SF1">
    <property type="entry name" value="PROTEIN RSEC"/>
    <property type="match status" value="1"/>
</dbReference>
<dbReference type="Proteomes" id="UP001317963">
    <property type="component" value="Chromosome"/>
</dbReference>
<accession>A0ABY6Q7R2</accession>
<sequence>MDIIESGRVVAIEESGVWVETIRSSACGSCAARSGCGHRTLAGMLTGDKGLVRARNSERLQAALCSINDRVEISIRGSTLTKSALTLYGGPLGLGLALAMSQADRSDLYVAGAFFVGLAVGFICLRWMDARGLLGNTEPVLERLVETAVQPVMVVDPTQ</sequence>
<evidence type="ECO:0000313" key="2">
    <source>
        <dbReference type="EMBL" id="UZP74707.1"/>
    </source>
</evidence>
<evidence type="ECO:0000256" key="1">
    <source>
        <dbReference type="SAM" id="Phobius"/>
    </source>
</evidence>
<evidence type="ECO:0000313" key="3">
    <source>
        <dbReference type="Proteomes" id="UP001317963"/>
    </source>
</evidence>
<organism evidence="2 3">
    <name type="scientific">Candidatus Paraluminiphilus aquimaris</name>
    <dbReference type="NCBI Taxonomy" id="2518994"/>
    <lineage>
        <taxon>Bacteria</taxon>
        <taxon>Pseudomonadati</taxon>
        <taxon>Pseudomonadota</taxon>
        <taxon>Gammaproteobacteria</taxon>
        <taxon>Cellvibrionales</taxon>
        <taxon>Halieaceae</taxon>
        <taxon>Candidatus Paraluminiphilus</taxon>
    </lineage>
</organism>
<keyword evidence="1" id="KW-1133">Transmembrane helix</keyword>
<dbReference type="InterPro" id="IPR026268">
    <property type="entry name" value="RseC"/>
</dbReference>
<dbReference type="Pfam" id="PF04246">
    <property type="entry name" value="RseC_MucC"/>
    <property type="match status" value="1"/>
</dbReference>
<feature type="transmembrane region" description="Helical" evidence="1">
    <location>
        <begin position="109"/>
        <end position="128"/>
    </location>
</feature>
<gene>
    <name evidence="2" type="ORF">E0F26_08125</name>
</gene>
<dbReference type="InterPro" id="IPR007359">
    <property type="entry name" value="SigmaE_reg_RseC_MucC"/>
</dbReference>
<dbReference type="PANTHER" id="PTHR35867">
    <property type="entry name" value="PROTEIN RSEC"/>
    <property type="match status" value="1"/>
</dbReference>
<proteinExistence type="predicted"/>
<dbReference type="RefSeq" id="WP_279241166.1">
    <property type="nucleotide sequence ID" value="NZ_CP036501.1"/>
</dbReference>
<evidence type="ECO:0008006" key="4">
    <source>
        <dbReference type="Google" id="ProtNLM"/>
    </source>
</evidence>
<keyword evidence="1" id="KW-0812">Transmembrane</keyword>
<reference evidence="2 3" key="1">
    <citation type="submission" date="2019-02" db="EMBL/GenBank/DDBJ databases">
        <title>Halieaceae_genomes.</title>
        <authorList>
            <person name="Li S.-H."/>
        </authorList>
    </citation>
    <scope>NUCLEOTIDE SEQUENCE [LARGE SCALE GENOMIC DNA]</scope>
    <source>
        <strain evidence="2 3">JH123</strain>
    </source>
</reference>